<evidence type="ECO:0000313" key="1">
    <source>
        <dbReference type="EMBL" id="KAI8566636.1"/>
    </source>
</evidence>
<protein>
    <submittedName>
        <fullName evidence="1">Uncharacterized protein</fullName>
    </submittedName>
</protein>
<evidence type="ECO:0000313" key="2">
    <source>
        <dbReference type="Proteomes" id="UP001062846"/>
    </source>
</evidence>
<proteinExistence type="predicted"/>
<gene>
    <name evidence="1" type="ORF">RHMOL_Rhmol02G0056700</name>
</gene>
<accession>A0ACC0PM07</accession>
<keyword evidence="2" id="KW-1185">Reference proteome</keyword>
<organism evidence="1 2">
    <name type="scientific">Rhododendron molle</name>
    <name type="common">Chinese azalea</name>
    <name type="synonym">Azalea mollis</name>
    <dbReference type="NCBI Taxonomy" id="49168"/>
    <lineage>
        <taxon>Eukaryota</taxon>
        <taxon>Viridiplantae</taxon>
        <taxon>Streptophyta</taxon>
        <taxon>Embryophyta</taxon>
        <taxon>Tracheophyta</taxon>
        <taxon>Spermatophyta</taxon>
        <taxon>Magnoliopsida</taxon>
        <taxon>eudicotyledons</taxon>
        <taxon>Gunneridae</taxon>
        <taxon>Pentapetalae</taxon>
        <taxon>asterids</taxon>
        <taxon>Ericales</taxon>
        <taxon>Ericaceae</taxon>
        <taxon>Ericoideae</taxon>
        <taxon>Rhodoreae</taxon>
        <taxon>Rhododendron</taxon>
    </lineage>
</organism>
<dbReference type="Proteomes" id="UP001062846">
    <property type="component" value="Chromosome 2"/>
</dbReference>
<comment type="caution">
    <text evidence="1">The sequence shown here is derived from an EMBL/GenBank/DDBJ whole genome shotgun (WGS) entry which is preliminary data.</text>
</comment>
<name>A0ACC0PM07_RHOML</name>
<reference evidence="1" key="1">
    <citation type="submission" date="2022-02" db="EMBL/GenBank/DDBJ databases">
        <title>Plant Genome Project.</title>
        <authorList>
            <person name="Zhang R.-G."/>
        </authorList>
    </citation>
    <scope>NUCLEOTIDE SEQUENCE</scope>
    <source>
        <strain evidence="1">AT1</strain>
    </source>
</reference>
<dbReference type="EMBL" id="CM046389">
    <property type="protein sequence ID" value="KAI8566636.1"/>
    <property type="molecule type" value="Genomic_DNA"/>
</dbReference>
<sequence>MRVFIGHLGLGQAQDGAPIRPLHVLLCTSRPWINSSSYGNFSAERLEFSRRYLHPKPPSHKRFPNSRRSKVATREDRPLSQSPFQALPLGLSGTPGGLCNLPWNQ</sequence>